<dbReference type="PROSITE" id="PS52016">
    <property type="entry name" value="TONB_DEPENDENT_REC_3"/>
    <property type="match status" value="1"/>
</dbReference>
<comment type="caution">
    <text evidence="12">The sequence shown here is derived from an EMBL/GenBank/DDBJ whole genome shotgun (WGS) entry which is preliminary data.</text>
</comment>
<evidence type="ECO:0000259" key="10">
    <source>
        <dbReference type="Pfam" id="PF00593"/>
    </source>
</evidence>
<evidence type="ECO:0000313" key="12">
    <source>
        <dbReference type="EMBL" id="GJM64009.1"/>
    </source>
</evidence>
<keyword evidence="4 8" id="KW-0812">Transmembrane</keyword>
<gene>
    <name evidence="12" type="ORF">PEDI_45610</name>
</gene>
<evidence type="ECO:0000256" key="3">
    <source>
        <dbReference type="ARBA" id="ARBA00022452"/>
    </source>
</evidence>
<keyword evidence="2 8" id="KW-0813">Transport</keyword>
<reference evidence="12 13" key="1">
    <citation type="submission" date="2021-12" db="EMBL/GenBank/DDBJ databases">
        <title>Genome sequencing of bacteria with rrn-lacking chromosome and rrn-plasmid.</title>
        <authorList>
            <person name="Anda M."/>
            <person name="Iwasaki W."/>
        </authorList>
    </citation>
    <scope>NUCLEOTIDE SEQUENCE [LARGE SCALE GENOMIC DNA]</scope>
    <source>
        <strain evidence="12 13">NBRC 15940</strain>
    </source>
</reference>
<dbReference type="Proteomes" id="UP001310022">
    <property type="component" value="Unassembled WGS sequence"/>
</dbReference>
<dbReference type="NCBIfam" id="TIGR01782">
    <property type="entry name" value="TonB-Xanth-Caul"/>
    <property type="match status" value="1"/>
</dbReference>
<dbReference type="InterPro" id="IPR037066">
    <property type="entry name" value="Plug_dom_sf"/>
</dbReference>
<dbReference type="PANTHER" id="PTHR40980">
    <property type="entry name" value="PLUG DOMAIN-CONTAINING PROTEIN"/>
    <property type="match status" value="1"/>
</dbReference>
<evidence type="ECO:0000256" key="1">
    <source>
        <dbReference type="ARBA" id="ARBA00004571"/>
    </source>
</evidence>
<evidence type="ECO:0000313" key="13">
    <source>
        <dbReference type="Proteomes" id="UP001310022"/>
    </source>
</evidence>
<dbReference type="InterPro" id="IPR036942">
    <property type="entry name" value="Beta-barrel_TonB_sf"/>
</dbReference>
<keyword evidence="5 9" id="KW-0798">TonB box</keyword>
<dbReference type="CDD" id="cd01347">
    <property type="entry name" value="ligand_gated_channel"/>
    <property type="match status" value="1"/>
</dbReference>
<evidence type="ECO:0000256" key="2">
    <source>
        <dbReference type="ARBA" id="ARBA00022448"/>
    </source>
</evidence>
<feature type="domain" description="TonB-dependent receptor plug" evidence="11">
    <location>
        <begin position="124"/>
        <end position="226"/>
    </location>
</feature>
<name>A0AAN4W335_9BACT</name>
<keyword evidence="12" id="KW-0675">Receptor</keyword>
<dbReference type="SUPFAM" id="SSF56935">
    <property type="entry name" value="Porins"/>
    <property type="match status" value="1"/>
</dbReference>
<evidence type="ECO:0000259" key="11">
    <source>
        <dbReference type="Pfam" id="PF07715"/>
    </source>
</evidence>
<dbReference type="Gene3D" id="2.40.170.20">
    <property type="entry name" value="TonB-dependent receptor, beta-barrel domain"/>
    <property type="match status" value="1"/>
</dbReference>
<dbReference type="GO" id="GO:0030246">
    <property type="term" value="F:carbohydrate binding"/>
    <property type="evidence" value="ECO:0007669"/>
    <property type="project" value="InterPro"/>
</dbReference>
<dbReference type="Pfam" id="PF13715">
    <property type="entry name" value="CarbopepD_reg_2"/>
    <property type="match status" value="1"/>
</dbReference>
<keyword evidence="7 8" id="KW-0998">Cell outer membrane</keyword>
<dbReference type="Pfam" id="PF00593">
    <property type="entry name" value="TonB_dep_Rec_b-barrel"/>
    <property type="match status" value="1"/>
</dbReference>
<dbReference type="InterPro" id="IPR010104">
    <property type="entry name" value="TonB_rcpt_bac"/>
</dbReference>
<keyword evidence="6 8" id="KW-0472">Membrane</keyword>
<dbReference type="Gene3D" id="2.60.40.1120">
    <property type="entry name" value="Carboxypeptidase-like, regulatory domain"/>
    <property type="match status" value="1"/>
</dbReference>
<dbReference type="InterPro" id="IPR013784">
    <property type="entry name" value="Carb-bd-like_fold"/>
</dbReference>
<dbReference type="AlphaFoldDB" id="A0AAN4W335"/>
<dbReference type="EMBL" id="BQKE01000003">
    <property type="protein sequence ID" value="GJM64009.1"/>
    <property type="molecule type" value="Genomic_DNA"/>
</dbReference>
<dbReference type="Pfam" id="PF07715">
    <property type="entry name" value="Plug"/>
    <property type="match status" value="1"/>
</dbReference>
<comment type="subcellular location">
    <subcellularLocation>
        <location evidence="1 8">Cell outer membrane</location>
        <topology evidence="1 8">Multi-pass membrane protein</topology>
    </subcellularLocation>
</comment>
<dbReference type="InterPro" id="IPR000531">
    <property type="entry name" value="Beta-barrel_TonB"/>
</dbReference>
<dbReference type="SUPFAM" id="SSF49452">
    <property type="entry name" value="Starch-binding domain-like"/>
    <property type="match status" value="1"/>
</dbReference>
<comment type="similarity">
    <text evidence="8 9">Belongs to the TonB-dependent receptor family.</text>
</comment>
<protein>
    <submittedName>
        <fullName evidence="12">TonB-dependent receptor</fullName>
    </submittedName>
</protein>
<dbReference type="GO" id="GO:0009279">
    <property type="term" value="C:cell outer membrane"/>
    <property type="evidence" value="ECO:0007669"/>
    <property type="project" value="UniProtKB-SubCell"/>
</dbReference>
<accession>A0AAN4W335</accession>
<feature type="domain" description="TonB-dependent receptor-like beta-barrel" evidence="10">
    <location>
        <begin position="352"/>
        <end position="876"/>
    </location>
</feature>
<evidence type="ECO:0000256" key="8">
    <source>
        <dbReference type="PROSITE-ProRule" id="PRU01360"/>
    </source>
</evidence>
<evidence type="ECO:0000256" key="4">
    <source>
        <dbReference type="ARBA" id="ARBA00022692"/>
    </source>
</evidence>
<evidence type="ECO:0000256" key="9">
    <source>
        <dbReference type="RuleBase" id="RU003357"/>
    </source>
</evidence>
<dbReference type="PANTHER" id="PTHR40980:SF4">
    <property type="entry name" value="TONB-DEPENDENT RECEPTOR-LIKE BETA-BARREL DOMAIN-CONTAINING PROTEIN"/>
    <property type="match status" value="1"/>
</dbReference>
<dbReference type="InterPro" id="IPR012910">
    <property type="entry name" value="Plug_dom"/>
</dbReference>
<keyword evidence="3 8" id="KW-1134">Transmembrane beta strand</keyword>
<evidence type="ECO:0000256" key="7">
    <source>
        <dbReference type="ARBA" id="ARBA00023237"/>
    </source>
</evidence>
<proteinExistence type="inferred from homology"/>
<evidence type="ECO:0000256" key="5">
    <source>
        <dbReference type="ARBA" id="ARBA00023077"/>
    </source>
</evidence>
<organism evidence="12 13">
    <name type="scientific">Persicobacter diffluens</name>
    <dbReference type="NCBI Taxonomy" id="981"/>
    <lineage>
        <taxon>Bacteria</taxon>
        <taxon>Pseudomonadati</taxon>
        <taxon>Bacteroidota</taxon>
        <taxon>Cytophagia</taxon>
        <taxon>Cytophagales</taxon>
        <taxon>Persicobacteraceae</taxon>
        <taxon>Persicobacter</taxon>
    </lineage>
</organism>
<sequence>MLFMTLMVMGNMAWAQELGRISGRLTDAQKNELSFAQIYLKDTKFNTVSDISGKFSMGGIPEGNYTLIAHYIGYEDTELACTVTAGQTTTLEVAMEENVMQLDGVMVYGDASRGQAKALNEQMNSISIKNVVSSEQFGTMPDRNGAEALQRIPGISIDRNRGEGAGIQIRGISSEYNQMQVNGTPMPGGEDSRGGSLDFLAADLMDNIEVKKTLTPDMDGGAIGGAVNFTMKDAPEQLTIKASTSGGKNFHVDEYNAGHGLGLQQHNMFIGNRFFDNKLGVLVNGSYYQTNRGTELNQYLIDDADSLTQKRYNDYDVHRVRYGYSAATDYRFNDNHVIRASYSRNHYQDHRIRRRADFNFRRLDEEGDQIDGGMITDYDEVREVQNRLKQTQMDVYQIGGEHKFNNGLEFDYKYSHIRTAVTEPDGTQYYFGRDLNVNDIAGLNPWDLMAKTPIATDVPLSMGGGVGQKQGVRIDESYNLETDNSFVANAKIPFDFMGSRTFLQGGYKMWHKSKDKTAYRHTADPTEDINIYVPDFFYEGITFRDQAFHDLPLGEFKTTNSVLNNNYYAAEMINASYLMADLPWTSKFNTLIGARFEHTTNHYIFDEYDDGEFVQTLDDRSSYMNILPSINAVYRFDSKTSLKAAVTQGIARPSFTSLIPREVIDEEGRTMSISNPDLKPATATNLDIIFEKYTSNMGYFTAGAFAKFIDGQIVSTKEYHMVDGLPWEISKPVNADQARLFGFEVAYSKKFIDSGTPVIQWMSVMANYTFTWSEQTIIRDGNSIDDDGNLVVGDPIIRKTRMGNSPRDIFNLGLTYDNPNNGLMISLSGNYRAPLLIEMADREERDVYFSQQFHLDLSAAYTFNNNFTVFTQMNNLTNQMEREVFGNPYQAGHILHQTEQYGPTITVGARFEF</sequence>
<dbReference type="Gene3D" id="2.170.130.10">
    <property type="entry name" value="TonB-dependent receptor, plug domain"/>
    <property type="match status" value="1"/>
</dbReference>
<keyword evidence="13" id="KW-1185">Reference proteome</keyword>
<dbReference type="InterPro" id="IPR039426">
    <property type="entry name" value="TonB-dep_rcpt-like"/>
</dbReference>
<evidence type="ECO:0000256" key="6">
    <source>
        <dbReference type="ARBA" id="ARBA00023136"/>
    </source>
</evidence>